<protein>
    <recommendedName>
        <fullName evidence="4">Glutamate-1-semialdehyde 2,1-aminomutase</fullName>
    </recommendedName>
</protein>
<dbReference type="AlphaFoldDB" id="X1B9K4"/>
<evidence type="ECO:0008006" key="4">
    <source>
        <dbReference type="Google" id="ProtNLM"/>
    </source>
</evidence>
<dbReference type="InterPro" id="IPR005814">
    <property type="entry name" value="Aminotrans_3"/>
</dbReference>
<name>X1B9K4_9ZZZZ</name>
<gene>
    <name evidence="3" type="ORF">S01H4_44494</name>
</gene>
<evidence type="ECO:0000256" key="1">
    <source>
        <dbReference type="ARBA" id="ARBA00001933"/>
    </source>
</evidence>
<dbReference type="GO" id="GO:0030170">
    <property type="term" value="F:pyridoxal phosphate binding"/>
    <property type="evidence" value="ECO:0007669"/>
    <property type="project" value="InterPro"/>
</dbReference>
<dbReference type="Gene3D" id="3.90.1150.10">
    <property type="entry name" value="Aspartate Aminotransferase, domain 1"/>
    <property type="match status" value="1"/>
</dbReference>
<feature type="non-terminal residue" evidence="3">
    <location>
        <position position="1"/>
    </location>
</feature>
<dbReference type="PROSITE" id="PS00600">
    <property type="entry name" value="AA_TRANSFER_CLASS_3"/>
    <property type="match status" value="1"/>
</dbReference>
<evidence type="ECO:0000313" key="3">
    <source>
        <dbReference type="EMBL" id="GAG91790.1"/>
    </source>
</evidence>
<comment type="cofactor">
    <cofactor evidence="1">
        <name>pyridoxal 5'-phosphate</name>
        <dbReference type="ChEBI" id="CHEBI:597326"/>
    </cofactor>
</comment>
<dbReference type="InterPro" id="IPR049704">
    <property type="entry name" value="Aminotrans_3_PPA_site"/>
</dbReference>
<proteinExistence type="predicted"/>
<organism evidence="3">
    <name type="scientific">marine sediment metagenome</name>
    <dbReference type="NCBI Taxonomy" id="412755"/>
    <lineage>
        <taxon>unclassified sequences</taxon>
        <taxon>metagenomes</taxon>
        <taxon>ecological metagenomes</taxon>
    </lineage>
</organism>
<reference evidence="3" key="1">
    <citation type="journal article" date="2014" name="Front. Microbiol.">
        <title>High frequency of phylogenetically diverse reductive dehalogenase-homologous genes in deep subseafloor sedimentary metagenomes.</title>
        <authorList>
            <person name="Kawai M."/>
            <person name="Futagami T."/>
            <person name="Toyoda A."/>
            <person name="Takaki Y."/>
            <person name="Nishi S."/>
            <person name="Hori S."/>
            <person name="Arai W."/>
            <person name="Tsubouchi T."/>
            <person name="Morono Y."/>
            <person name="Uchiyama I."/>
            <person name="Ito T."/>
            <person name="Fujiyama A."/>
            <person name="Inagaki F."/>
            <person name="Takami H."/>
        </authorList>
    </citation>
    <scope>NUCLEOTIDE SEQUENCE</scope>
    <source>
        <strain evidence="3">Expedition CK06-06</strain>
    </source>
</reference>
<dbReference type="PANTHER" id="PTHR43713">
    <property type="entry name" value="GLUTAMATE-1-SEMIALDEHYDE 2,1-AMINOMUTASE"/>
    <property type="match status" value="1"/>
</dbReference>
<dbReference type="InterPro" id="IPR015424">
    <property type="entry name" value="PyrdxlP-dep_Trfase"/>
</dbReference>
<dbReference type="Pfam" id="PF00202">
    <property type="entry name" value="Aminotran_3"/>
    <property type="match status" value="1"/>
</dbReference>
<dbReference type="GO" id="GO:0008483">
    <property type="term" value="F:transaminase activity"/>
    <property type="evidence" value="ECO:0007669"/>
    <property type="project" value="InterPro"/>
</dbReference>
<keyword evidence="2" id="KW-0663">Pyridoxal phosphate</keyword>
<dbReference type="InterPro" id="IPR015422">
    <property type="entry name" value="PyrdxlP-dep_Trfase_small"/>
</dbReference>
<dbReference type="Gene3D" id="3.40.640.10">
    <property type="entry name" value="Type I PLP-dependent aspartate aminotransferase-like (Major domain)"/>
    <property type="match status" value="1"/>
</dbReference>
<dbReference type="EMBL" id="BART01024677">
    <property type="protein sequence ID" value="GAG91790.1"/>
    <property type="molecule type" value="Genomic_DNA"/>
</dbReference>
<evidence type="ECO:0000256" key="2">
    <source>
        <dbReference type="ARBA" id="ARBA00022898"/>
    </source>
</evidence>
<comment type="caution">
    <text evidence="3">The sequence shown here is derived from an EMBL/GenBank/DDBJ whole genome shotgun (WGS) entry which is preliminary data.</text>
</comment>
<sequence length="207" mass="22323">LRDLCDRNDAVLIFDEVITGFRVARGGAQELFGVKADVTCLGKIVGGGLPAAALGGRADIMDMLAPLGPVYQAGTLSGNPIATAAANATLEILAKDDCYQKLESTAAMLEAGFAEAAKDTDIPVTINRVGSLMSCFFTDKPVRNFADVQSTDIRRFKRFFAEMLAQGIYLAPSAYEAMFVSLAHTQEDIEKTIEAAKNSFRRMKNEK</sequence>
<accession>X1B9K4</accession>
<dbReference type="InterPro" id="IPR015421">
    <property type="entry name" value="PyrdxlP-dep_Trfase_major"/>
</dbReference>
<dbReference type="SUPFAM" id="SSF53383">
    <property type="entry name" value="PLP-dependent transferases"/>
    <property type="match status" value="1"/>
</dbReference>
<dbReference type="PANTHER" id="PTHR43713:SF3">
    <property type="entry name" value="GLUTAMATE-1-SEMIALDEHYDE 2,1-AMINOMUTASE 1, CHLOROPLASTIC-RELATED"/>
    <property type="match status" value="1"/>
</dbReference>